<dbReference type="SUPFAM" id="SSF109604">
    <property type="entry name" value="HD-domain/PDEase-like"/>
    <property type="match status" value="1"/>
</dbReference>
<feature type="transmembrane region" description="Helical" evidence="1">
    <location>
        <begin position="245"/>
        <end position="264"/>
    </location>
</feature>
<feature type="transmembrane region" description="Helical" evidence="1">
    <location>
        <begin position="309"/>
        <end position="332"/>
    </location>
</feature>
<evidence type="ECO:0000256" key="1">
    <source>
        <dbReference type="SAM" id="Phobius"/>
    </source>
</evidence>
<keyword evidence="4" id="KW-1185">Reference proteome</keyword>
<dbReference type="Gene3D" id="2.130.10.10">
    <property type="entry name" value="YVTN repeat-like/Quinoprotein amine dehydrogenase"/>
    <property type="match status" value="1"/>
</dbReference>
<feature type="transmembrane region" description="Helical" evidence="1">
    <location>
        <begin position="212"/>
        <end position="233"/>
    </location>
</feature>
<feature type="domain" description="Pyrrolo-quinoline quinone repeat" evidence="2">
    <location>
        <begin position="515"/>
        <end position="710"/>
    </location>
</feature>
<accession>A0A7W9JC62</accession>
<dbReference type="PANTHER" id="PTHR34512:SF30">
    <property type="entry name" value="OUTER MEMBRANE PROTEIN ASSEMBLY FACTOR BAMB"/>
    <property type="match status" value="1"/>
</dbReference>
<dbReference type="SUPFAM" id="SSF50998">
    <property type="entry name" value="Quinoprotein alcohol dehydrogenase-like"/>
    <property type="match status" value="1"/>
</dbReference>
<organism evidence="3 4">
    <name type="scientific">Kribbella italica</name>
    <dbReference type="NCBI Taxonomy" id="1540520"/>
    <lineage>
        <taxon>Bacteria</taxon>
        <taxon>Bacillati</taxon>
        <taxon>Actinomycetota</taxon>
        <taxon>Actinomycetes</taxon>
        <taxon>Propionibacteriales</taxon>
        <taxon>Kribbellaceae</taxon>
        <taxon>Kribbella</taxon>
    </lineage>
</organism>
<dbReference type="InterPro" id="IPR011047">
    <property type="entry name" value="Quinoprotein_ADH-like_sf"/>
</dbReference>
<comment type="caution">
    <text evidence="3">The sequence shown here is derived from an EMBL/GenBank/DDBJ whole genome shotgun (WGS) entry which is preliminary data.</text>
</comment>
<reference evidence="3 4" key="1">
    <citation type="submission" date="2020-08" db="EMBL/GenBank/DDBJ databases">
        <title>Sequencing the genomes of 1000 actinobacteria strains.</title>
        <authorList>
            <person name="Klenk H.-P."/>
        </authorList>
    </citation>
    <scope>NUCLEOTIDE SEQUENCE [LARGE SCALE GENOMIC DNA]</scope>
    <source>
        <strain evidence="3 4">DSM 28967</strain>
    </source>
</reference>
<name>A0A7W9JC62_9ACTN</name>
<keyword evidence="3" id="KW-0378">Hydrolase</keyword>
<dbReference type="Proteomes" id="UP000549971">
    <property type="component" value="Unassembled WGS sequence"/>
</dbReference>
<evidence type="ECO:0000313" key="4">
    <source>
        <dbReference type="Proteomes" id="UP000549971"/>
    </source>
</evidence>
<evidence type="ECO:0000313" key="3">
    <source>
        <dbReference type="EMBL" id="MBB5839274.1"/>
    </source>
</evidence>
<dbReference type="Pfam" id="PF13360">
    <property type="entry name" value="PQQ_2"/>
    <property type="match status" value="1"/>
</dbReference>
<gene>
    <name evidence="3" type="ORF">HDA39_006008</name>
</gene>
<keyword evidence="1" id="KW-0472">Membrane</keyword>
<feature type="transmembrane region" description="Helical" evidence="1">
    <location>
        <begin position="276"/>
        <end position="297"/>
    </location>
</feature>
<keyword evidence="1" id="KW-0812">Transmembrane</keyword>
<feature type="transmembrane region" description="Helical" evidence="1">
    <location>
        <begin position="344"/>
        <end position="362"/>
    </location>
</feature>
<evidence type="ECO:0000259" key="2">
    <source>
        <dbReference type="Pfam" id="PF13360"/>
    </source>
</evidence>
<dbReference type="InterPro" id="IPR002372">
    <property type="entry name" value="PQQ_rpt_dom"/>
</dbReference>
<protein>
    <submittedName>
        <fullName evidence="3">Putative metal-dependent HD superfamily phosphohydrolase/outer membrane protein assembly factor BamB</fullName>
    </submittedName>
</protein>
<keyword evidence="1" id="KW-1133">Transmembrane helix</keyword>
<dbReference type="PANTHER" id="PTHR34512">
    <property type="entry name" value="CELL SURFACE PROTEIN"/>
    <property type="match status" value="1"/>
</dbReference>
<dbReference type="InterPro" id="IPR018391">
    <property type="entry name" value="PQQ_b-propeller_rpt"/>
</dbReference>
<dbReference type="GO" id="GO:0016787">
    <property type="term" value="F:hydrolase activity"/>
    <property type="evidence" value="ECO:0007669"/>
    <property type="project" value="UniProtKB-KW"/>
</dbReference>
<dbReference type="SMART" id="SM00564">
    <property type="entry name" value="PQQ"/>
    <property type="match status" value="4"/>
</dbReference>
<dbReference type="EMBL" id="JACHMY010000001">
    <property type="protein sequence ID" value="MBB5839274.1"/>
    <property type="molecule type" value="Genomic_DNA"/>
</dbReference>
<sequence>MTGLRERWNDLIPGAAVLADDLAARYRADDRRAYRDQYLHRVLDALGTLDQLSTDPTAVYLAAWFHRAVHEPGGQSDAEASAVLAEQELPSYHVTAARTAEVARLIRLTGTPPPWSDDLSDPNAYVLLDAVNATAAGPNYATHAVEVRRDAPDRSTAIKLRHALVQRLLDGPIFRTQLGRDRYAAAARANLARELEVLDGEIPAPWRGWQRAALVGVAVISPLLAAAASFGATGSSWQSGADGGSAWPAWVLNLVALASVFLLQKIARSNNRRARVLAGVFSTAAVAGLVIAVLLIPDRTPSNGPGGRVPLVIISLGLLLIGGLAALAASTLTAPLPARNRGQLVAALLAAAAVVAATVFVADPVGRSYLLQANEQITGTTAPEVQAPRSELGGRIAWVSPTTSLRADAVSDAVATRHGIAISRQTGTVEMLDPGSGEVRWRYSRSDTAARPRLYAAGDGQLLLADFDDFGYLMLDAATGRRTPGWPRSSTRDHSIENADPLLTGKQVSKGSDKLRGLDADGKDRWTFEPGRCTSIGATATADTVVTFLGHSCGGKPDELTALDLETGKQLWSRPADWQGVTRLVFDGLVVVLENREGSPGVLVAIEARTGEVKWRWDLPTTWACDSKVAAAGRQVVLLNCPSKAAKQSAVVATVLDAQTGNLAWQRTVPGDLSVRSTITGDARVVSVRETTHGCDLTVLTSTGQRRVALPDEVECRRGIHALGNQLLVSGEDTVIALR</sequence>
<dbReference type="InterPro" id="IPR015943">
    <property type="entry name" value="WD40/YVTN_repeat-like_dom_sf"/>
</dbReference>
<dbReference type="AlphaFoldDB" id="A0A7W9JC62"/>
<proteinExistence type="predicted"/>